<accession>A0A1F6DBT6</accession>
<sequence>MSKVADNATILREVRALSREVKNLRRDIEVVIPSESIEEYAHPKRILASYRRAAKKYPPRRT</sequence>
<reference evidence="1 2" key="1">
    <citation type="journal article" date="2016" name="Nat. Commun.">
        <title>Thousands of microbial genomes shed light on interconnected biogeochemical processes in an aquifer system.</title>
        <authorList>
            <person name="Anantharaman K."/>
            <person name="Brown C.T."/>
            <person name="Hug L.A."/>
            <person name="Sharon I."/>
            <person name="Castelle C.J."/>
            <person name="Probst A.J."/>
            <person name="Thomas B.C."/>
            <person name="Singh A."/>
            <person name="Wilkins M.J."/>
            <person name="Karaoz U."/>
            <person name="Brodie E.L."/>
            <person name="Williams K.H."/>
            <person name="Hubbard S.S."/>
            <person name="Banfield J.F."/>
        </authorList>
    </citation>
    <scope>NUCLEOTIDE SEQUENCE [LARGE SCALE GENOMIC DNA]</scope>
</reference>
<evidence type="ECO:0000313" key="2">
    <source>
        <dbReference type="Proteomes" id="UP000176377"/>
    </source>
</evidence>
<proteinExistence type="predicted"/>
<protein>
    <submittedName>
        <fullName evidence="1">Uncharacterized protein</fullName>
    </submittedName>
</protein>
<dbReference type="EMBL" id="MFLA01000027">
    <property type="protein sequence ID" value="OGG58800.1"/>
    <property type="molecule type" value="Genomic_DNA"/>
</dbReference>
<name>A0A1F6DBT6_9BACT</name>
<dbReference type="Proteomes" id="UP000176377">
    <property type="component" value="Unassembled WGS sequence"/>
</dbReference>
<organism evidence="1 2">
    <name type="scientific">Candidatus Kaiserbacteria bacterium RIFCSPHIGHO2_01_FULL_56_24</name>
    <dbReference type="NCBI Taxonomy" id="1798487"/>
    <lineage>
        <taxon>Bacteria</taxon>
        <taxon>Candidatus Kaiseribacteriota</taxon>
    </lineage>
</organism>
<dbReference type="AlphaFoldDB" id="A0A1F6DBT6"/>
<evidence type="ECO:0000313" key="1">
    <source>
        <dbReference type="EMBL" id="OGG58800.1"/>
    </source>
</evidence>
<gene>
    <name evidence="1" type="ORF">A2765_05270</name>
</gene>
<comment type="caution">
    <text evidence="1">The sequence shown here is derived from an EMBL/GenBank/DDBJ whole genome shotgun (WGS) entry which is preliminary data.</text>
</comment>